<dbReference type="InterPro" id="IPR006680">
    <property type="entry name" value="Amidohydro-rel"/>
</dbReference>
<accession>A0ABZ2D5E6</accession>
<proteinExistence type="predicted"/>
<feature type="domain" description="Amidohydrolase-related" evidence="2">
    <location>
        <begin position="295"/>
        <end position="647"/>
    </location>
</feature>
<dbReference type="SUPFAM" id="SSF51338">
    <property type="entry name" value="Composite domain of metallo-dependent hydrolases"/>
    <property type="match status" value="1"/>
</dbReference>
<dbReference type="Gene3D" id="2.30.40.10">
    <property type="entry name" value="Urease, subunit C, domain 1"/>
    <property type="match status" value="2"/>
</dbReference>
<sequence>MSRPRCLRAALILAMMAGASTAAIAETERYSVVANGEKVGFLVAETEGERVEVTYDVKNNGRGPTMRETIVLDDSGLPLRWHLEGTSTFENAIDETFRREGDGARWTDSTGSGSAEVAGPAIYVAQEGSPWALGLYARALLADEDRTIPALPGGTLSLSEGAPVTLGERSFRAVSIHGIGLSPDTVLLDADGALFARISPGSVTVREGFEDHADELSEIAARRGAERFAQIQERVAHDFDGPVRLHNVRIFDPASGTIGDPVSLVFHGEEIAAIEPLDSPPTPGEVLVDGAGRTVLPGLHDMHAHVSLQSALLYIASGVTSVRDMGNDNAFLLDLTGRIARGEVAGPRIVRNGFLEGRSEYSSRNGFIVDSAQEAREAVRWYAARGYWQIKIYNSMNPDWVGDIADEAHKHGLGITGHVPAFTNADAMIAGGYDELTHINQLMLGWVLEPGEDTRTLLRLTAMKRTAGLDLSAPRVRATLDTMQAGGIAIDPTAVTLELLMLSRDGTISPAVASYFDHLPIGLQRRRRQGIAKIENAADDAAYLGAFDSIKRLLAEMHGRGIRILPGTDDATGLSVHRELQIYAEAGIAPADVLHMATLGPEQYLGRDQRLGSIAKGKLADFILVDGNPLDDMAALHRIAMVVKGGTVYFPEEIWKEVGVRPFAAAPAVTLPAE</sequence>
<dbReference type="InterPro" id="IPR051781">
    <property type="entry name" value="Metallo-dep_Hydrolase"/>
</dbReference>
<organism evidence="3 4">
    <name type="scientific">Pelagerythrobacter marensis</name>
    <dbReference type="NCBI Taxonomy" id="543877"/>
    <lineage>
        <taxon>Bacteria</taxon>
        <taxon>Pseudomonadati</taxon>
        <taxon>Pseudomonadota</taxon>
        <taxon>Alphaproteobacteria</taxon>
        <taxon>Sphingomonadales</taxon>
        <taxon>Erythrobacteraceae</taxon>
        <taxon>Pelagerythrobacter</taxon>
    </lineage>
</organism>
<dbReference type="InterPro" id="IPR032466">
    <property type="entry name" value="Metal_Hydrolase"/>
</dbReference>
<dbReference type="Gene3D" id="3.30.110.90">
    <property type="entry name" value="Amidohydrolase"/>
    <property type="match status" value="1"/>
</dbReference>
<dbReference type="Pfam" id="PF01979">
    <property type="entry name" value="Amidohydro_1"/>
    <property type="match status" value="1"/>
</dbReference>
<reference evidence="3 4" key="1">
    <citation type="submission" date="2024-02" db="EMBL/GenBank/DDBJ databases">
        <title>The whole genome sequence of five bacterial samples isolated from Abu Dhabi Sabkha-shore region.</title>
        <authorList>
            <person name="Sudalaimuthuasari N."/>
            <person name="Sarfraz B."/>
            <person name="Tuyisabe J.D."/>
            <person name="Mugisha Ntwali L.D.M."/>
            <person name="Ali A.I.A.A."/>
            <person name="Almansoori S.Z.A."/>
            <person name="Alajami H.S.A."/>
            <person name="Almeqbaali A.A.S."/>
            <person name="Kundu B."/>
            <person name="Saeed E.E."/>
            <person name="Sukumarinath V."/>
            <person name="Mishra A.K."/>
            <person name="Hazzouri K.M."/>
            <person name="Almaskari R."/>
            <person name="Sharma A.K."/>
            <person name="Amiri K.M.A."/>
        </authorList>
    </citation>
    <scope>NUCLEOTIDE SEQUENCE [LARGE SCALE GENOMIC DNA]</scope>
    <source>
        <strain evidence="4">kcgeb_sd</strain>
    </source>
</reference>
<protein>
    <submittedName>
        <fullName evidence="3">Amidohydrolase family protein</fullName>
    </submittedName>
</protein>
<evidence type="ECO:0000313" key="4">
    <source>
        <dbReference type="Proteomes" id="UP001335183"/>
    </source>
</evidence>
<dbReference type="RefSeq" id="WP_338447145.1">
    <property type="nucleotide sequence ID" value="NZ_CP144918.1"/>
</dbReference>
<dbReference type="PANTHER" id="PTHR43135">
    <property type="entry name" value="ALPHA-D-RIBOSE 1-METHYLPHOSPHONATE 5-TRIPHOSPHATE DIPHOSPHATASE"/>
    <property type="match status" value="1"/>
</dbReference>
<feature type="signal peptide" evidence="1">
    <location>
        <begin position="1"/>
        <end position="25"/>
    </location>
</feature>
<name>A0ABZ2D5E6_9SPHN</name>
<dbReference type="Gene3D" id="3.20.20.140">
    <property type="entry name" value="Metal-dependent hydrolases"/>
    <property type="match status" value="1"/>
</dbReference>
<dbReference type="InterPro" id="IPR011059">
    <property type="entry name" value="Metal-dep_hydrolase_composite"/>
</dbReference>
<keyword evidence="4" id="KW-1185">Reference proteome</keyword>
<dbReference type="Proteomes" id="UP001335183">
    <property type="component" value="Chromosome"/>
</dbReference>
<dbReference type="EMBL" id="CP144918">
    <property type="protein sequence ID" value="WWA48260.1"/>
    <property type="molecule type" value="Genomic_DNA"/>
</dbReference>
<gene>
    <name evidence="3" type="ORF">V5F89_04985</name>
</gene>
<feature type="chain" id="PRO_5045191680" evidence="1">
    <location>
        <begin position="26"/>
        <end position="674"/>
    </location>
</feature>
<keyword evidence="1" id="KW-0732">Signal</keyword>
<evidence type="ECO:0000259" key="2">
    <source>
        <dbReference type="Pfam" id="PF01979"/>
    </source>
</evidence>
<evidence type="ECO:0000313" key="3">
    <source>
        <dbReference type="EMBL" id="WWA48260.1"/>
    </source>
</evidence>
<dbReference type="SUPFAM" id="SSF51556">
    <property type="entry name" value="Metallo-dependent hydrolases"/>
    <property type="match status" value="1"/>
</dbReference>
<evidence type="ECO:0000256" key="1">
    <source>
        <dbReference type="SAM" id="SignalP"/>
    </source>
</evidence>
<dbReference type="PANTHER" id="PTHR43135:SF3">
    <property type="entry name" value="ALPHA-D-RIBOSE 1-METHYLPHOSPHONATE 5-TRIPHOSPHATE DIPHOSPHATASE"/>
    <property type="match status" value="1"/>
</dbReference>
<dbReference type="Gene3D" id="3.40.50.10910">
    <property type="entry name" value="Amidohydrolase"/>
    <property type="match status" value="1"/>
</dbReference>